<sequence>MNDLDKISEANFNVTIPVKIGYPVLDNYLREKLVGEIISKENEEGKTSNYAQILDVSITKSELEDFDLCLHVNLQTLTSLFKNKQVRLLCHASLELDRENQKISLKDYEVDSKTSNWIANQLLEAVINKWMYSKLKQKMNFNFMPHIEEQMDALNEKLENKLEAKEGIHLIGSLDDLEISQFMAGENDLWISLNISANGVVEIEKIKL</sequence>
<evidence type="ECO:0000313" key="1">
    <source>
        <dbReference type="EMBL" id="MCG9971928.1"/>
    </source>
</evidence>
<dbReference type="InterPro" id="IPR025515">
    <property type="entry name" value="DUF4403"/>
</dbReference>
<comment type="caution">
    <text evidence="1">The sequence shown here is derived from an EMBL/GenBank/DDBJ whole genome shotgun (WGS) entry which is preliminary data.</text>
</comment>
<keyword evidence="2" id="KW-1185">Reference proteome</keyword>
<name>A0A9X2A8K5_9FLAO</name>
<protein>
    <submittedName>
        <fullName evidence="1">DUF4403 family protein</fullName>
    </submittedName>
</protein>
<dbReference type="Pfam" id="PF14356">
    <property type="entry name" value="DUF4403"/>
    <property type="match status" value="1"/>
</dbReference>
<gene>
    <name evidence="1" type="ORF">LU635_09795</name>
</gene>
<dbReference type="RefSeq" id="WP_240098629.1">
    <property type="nucleotide sequence ID" value="NZ_JAJSON010000020.1"/>
</dbReference>
<evidence type="ECO:0000313" key="2">
    <source>
        <dbReference type="Proteomes" id="UP001139344"/>
    </source>
</evidence>
<accession>A0A9X2A8K5</accession>
<proteinExistence type="predicted"/>
<dbReference type="AlphaFoldDB" id="A0A9X2A8K5"/>
<reference evidence="1" key="1">
    <citation type="submission" date="2021-12" db="EMBL/GenBank/DDBJ databases">
        <title>Description of Gramella crocea sp. nov., a new bacterium isolated from activated sludge.</title>
        <authorList>
            <person name="Zhang X."/>
        </authorList>
    </citation>
    <scope>NUCLEOTIDE SEQUENCE</scope>
    <source>
        <strain evidence="1">YB25</strain>
    </source>
</reference>
<organism evidence="1 2">
    <name type="scientific">Christiangramia crocea</name>
    <dbReference type="NCBI Taxonomy" id="2904124"/>
    <lineage>
        <taxon>Bacteria</taxon>
        <taxon>Pseudomonadati</taxon>
        <taxon>Bacteroidota</taxon>
        <taxon>Flavobacteriia</taxon>
        <taxon>Flavobacteriales</taxon>
        <taxon>Flavobacteriaceae</taxon>
        <taxon>Christiangramia</taxon>
    </lineage>
</organism>
<dbReference type="EMBL" id="JAJSON010000020">
    <property type="protein sequence ID" value="MCG9971928.1"/>
    <property type="molecule type" value="Genomic_DNA"/>
</dbReference>
<dbReference type="Proteomes" id="UP001139344">
    <property type="component" value="Unassembled WGS sequence"/>
</dbReference>